<dbReference type="PROSITE" id="PS50076">
    <property type="entry name" value="DNAJ_2"/>
    <property type="match status" value="1"/>
</dbReference>
<dbReference type="SUPFAM" id="SSF46565">
    <property type="entry name" value="Chaperone J-domain"/>
    <property type="match status" value="1"/>
</dbReference>
<feature type="domain" description="J" evidence="2">
    <location>
        <begin position="155"/>
        <end position="222"/>
    </location>
</feature>
<organism evidence="3 4">
    <name type="scientific">Entomomonas asaccharolytica</name>
    <dbReference type="NCBI Taxonomy" id="2785331"/>
    <lineage>
        <taxon>Bacteria</taxon>
        <taxon>Pseudomonadati</taxon>
        <taxon>Pseudomonadota</taxon>
        <taxon>Gammaproteobacteria</taxon>
        <taxon>Pseudomonadales</taxon>
        <taxon>Pseudomonadaceae</taxon>
        <taxon>Entomomonas</taxon>
    </lineage>
</organism>
<dbReference type="InterPro" id="IPR001623">
    <property type="entry name" value="DnaJ_domain"/>
</dbReference>
<name>A0A974NDB1_9GAMM</name>
<dbReference type="RefSeq" id="WP_201090568.1">
    <property type="nucleotide sequence ID" value="NZ_CP067393.1"/>
</dbReference>
<keyword evidence="1" id="KW-0143">Chaperone</keyword>
<dbReference type="Gene3D" id="1.10.3680.10">
    <property type="entry name" value="TerB-like"/>
    <property type="match status" value="1"/>
</dbReference>
<evidence type="ECO:0000259" key="2">
    <source>
        <dbReference type="PROSITE" id="PS50076"/>
    </source>
</evidence>
<gene>
    <name evidence="3" type="ORF">JHT90_09645</name>
</gene>
<evidence type="ECO:0000256" key="1">
    <source>
        <dbReference type="ARBA" id="ARBA00023186"/>
    </source>
</evidence>
<reference evidence="3 4" key="1">
    <citation type="submission" date="2021-01" db="EMBL/GenBank/DDBJ databases">
        <title>Entomomonas sp. F2A isolated from a house cricket (Acheta domesticus).</title>
        <authorList>
            <person name="Spergser J."/>
            <person name="Busse H.-J."/>
        </authorList>
    </citation>
    <scope>NUCLEOTIDE SEQUENCE [LARGE SCALE GENOMIC DNA]</scope>
    <source>
        <strain evidence="3 4">F2A</strain>
    </source>
</reference>
<dbReference type="Proteomes" id="UP000595278">
    <property type="component" value="Chromosome"/>
</dbReference>
<evidence type="ECO:0000313" key="4">
    <source>
        <dbReference type="Proteomes" id="UP000595278"/>
    </source>
</evidence>
<dbReference type="InterPro" id="IPR029024">
    <property type="entry name" value="TerB-like"/>
</dbReference>
<dbReference type="CDD" id="cd06257">
    <property type="entry name" value="DnaJ"/>
    <property type="match status" value="1"/>
</dbReference>
<protein>
    <recommendedName>
        <fullName evidence="2">J domain-containing protein</fullName>
    </recommendedName>
</protein>
<proteinExistence type="predicted"/>
<dbReference type="EMBL" id="CP067393">
    <property type="protein sequence ID" value="QQP84671.1"/>
    <property type="molecule type" value="Genomic_DNA"/>
</dbReference>
<dbReference type="KEGG" id="eaz:JHT90_09645"/>
<dbReference type="InterPro" id="IPR036869">
    <property type="entry name" value="J_dom_sf"/>
</dbReference>
<evidence type="ECO:0000313" key="3">
    <source>
        <dbReference type="EMBL" id="QQP84671.1"/>
    </source>
</evidence>
<dbReference type="Gene3D" id="1.10.287.110">
    <property type="entry name" value="DnaJ domain"/>
    <property type="match status" value="1"/>
</dbReference>
<accession>A0A974NDB1</accession>
<keyword evidence="4" id="KW-1185">Reference proteome</keyword>
<sequence length="223" mass="25911">MPSLKDKFNRFTQQLAEKYRLAGQAIFVDIELTFRLLGHIARSQGNVTDQHLQQVITETELLHLSEDRAQQAIQCYLAGQELATDDFEASLRYFQGDQLAKEMLLQSCWRMIWADRHLAVREYQLVHLWGYWLGWARIDIEKLGIPYRPVYLTQEHQQALALLEVGIDSSPELIKKMYKRQLSLHHPDKVMGAGGSIDEVCEATELTTKIHEAYTLLRMLHNF</sequence>
<dbReference type="AlphaFoldDB" id="A0A974NDB1"/>